<feature type="transmembrane region" description="Helical" evidence="10">
    <location>
        <begin position="333"/>
        <end position="361"/>
    </location>
</feature>
<dbReference type="AlphaFoldDB" id="A0A8C5CSM3"/>
<dbReference type="InterPro" id="IPR000276">
    <property type="entry name" value="GPCR_Rhodpsn"/>
</dbReference>
<evidence type="ECO:0000256" key="10">
    <source>
        <dbReference type="SAM" id="Phobius"/>
    </source>
</evidence>
<dbReference type="GO" id="GO:0097535">
    <property type="term" value="P:lymphoid lineage cell migration into thymus"/>
    <property type="evidence" value="ECO:0007669"/>
    <property type="project" value="Ensembl"/>
</dbReference>
<feature type="transmembrane region" description="Helical" evidence="10">
    <location>
        <begin position="288"/>
        <end position="307"/>
    </location>
</feature>
<dbReference type="Gene3D" id="1.20.1070.10">
    <property type="entry name" value="Rhodopsin 7-helix transmembrane proteins"/>
    <property type="match status" value="1"/>
</dbReference>
<organism evidence="12 13">
    <name type="scientific">Gadus morhua</name>
    <name type="common">Atlantic cod</name>
    <dbReference type="NCBI Taxonomy" id="8049"/>
    <lineage>
        <taxon>Eukaryota</taxon>
        <taxon>Metazoa</taxon>
        <taxon>Chordata</taxon>
        <taxon>Craniata</taxon>
        <taxon>Vertebrata</taxon>
        <taxon>Euteleostomi</taxon>
        <taxon>Actinopterygii</taxon>
        <taxon>Neopterygii</taxon>
        <taxon>Teleostei</taxon>
        <taxon>Neoteleostei</taxon>
        <taxon>Acanthomorphata</taxon>
        <taxon>Zeiogadaria</taxon>
        <taxon>Gadariae</taxon>
        <taxon>Gadiformes</taxon>
        <taxon>Gadoidei</taxon>
        <taxon>Gadidae</taxon>
        <taxon>Gadus</taxon>
    </lineage>
</organism>
<dbReference type="OMA" id="ASHSWIF"/>
<evidence type="ECO:0000256" key="5">
    <source>
        <dbReference type="ARBA" id="ARBA00023040"/>
    </source>
</evidence>
<evidence type="ECO:0000259" key="11">
    <source>
        <dbReference type="PROSITE" id="PS50262"/>
    </source>
</evidence>
<dbReference type="PRINTS" id="PR00657">
    <property type="entry name" value="CCCHEMOKINER"/>
</dbReference>
<dbReference type="GO" id="GO:0060326">
    <property type="term" value="P:cell chemotaxis"/>
    <property type="evidence" value="ECO:0007669"/>
    <property type="project" value="TreeGrafter"/>
</dbReference>
<dbReference type="PANTHER" id="PTHR10489">
    <property type="entry name" value="CELL ADHESION MOLECULE"/>
    <property type="match status" value="1"/>
</dbReference>
<dbReference type="InterPro" id="IPR017452">
    <property type="entry name" value="GPCR_Rhodpsn_7TM"/>
</dbReference>
<evidence type="ECO:0000256" key="8">
    <source>
        <dbReference type="ARBA" id="ARBA00023224"/>
    </source>
</evidence>
<evidence type="ECO:0000256" key="1">
    <source>
        <dbReference type="ARBA" id="ARBA00004651"/>
    </source>
</evidence>
<dbReference type="GO" id="GO:0016493">
    <property type="term" value="F:C-C chemokine receptor activity"/>
    <property type="evidence" value="ECO:0007669"/>
    <property type="project" value="TreeGrafter"/>
</dbReference>
<reference evidence="12" key="2">
    <citation type="submission" date="2025-09" db="UniProtKB">
        <authorList>
            <consortium name="Ensembl"/>
        </authorList>
    </citation>
    <scope>IDENTIFICATION</scope>
</reference>
<evidence type="ECO:0000256" key="3">
    <source>
        <dbReference type="ARBA" id="ARBA00022692"/>
    </source>
</evidence>
<dbReference type="GO" id="GO:0006955">
    <property type="term" value="P:immune response"/>
    <property type="evidence" value="ECO:0007669"/>
    <property type="project" value="TreeGrafter"/>
</dbReference>
<feature type="transmembrane region" description="Helical" evidence="10">
    <location>
        <begin position="373"/>
        <end position="391"/>
    </location>
</feature>
<dbReference type="Ensembl" id="ENSGMOT00000068101.1">
    <property type="protein sequence ID" value="ENSGMOP00000065530.1"/>
    <property type="gene ID" value="ENSGMOG00000020520.2"/>
</dbReference>
<reference evidence="12" key="1">
    <citation type="submission" date="2025-08" db="UniProtKB">
        <authorList>
            <consortium name="Ensembl"/>
        </authorList>
    </citation>
    <scope>IDENTIFICATION</scope>
</reference>
<evidence type="ECO:0000256" key="7">
    <source>
        <dbReference type="ARBA" id="ARBA00023170"/>
    </source>
</evidence>
<dbReference type="GO" id="GO:0007204">
    <property type="term" value="P:positive regulation of cytosolic calcium ion concentration"/>
    <property type="evidence" value="ECO:0007669"/>
    <property type="project" value="TreeGrafter"/>
</dbReference>
<evidence type="ECO:0000256" key="6">
    <source>
        <dbReference type="ARBA" id="ARBA00023136"/>
    </source>
</evidence>
<dbReference type="SUPFAM" id="SSF81321">
    <property type="entry name" value="Family A G protein-coupled receptor-like"/>
    <property type="match status" value="1"/>
</dbReference>
<evidence type="ECO:0000313" key="12">
    <source>
        <dbReference type="Ensembl" id="ENSGMOP00000065530.1"/>
    </source>
</evidence>
<sequence length="491" mass="55096">MPSPLHAAYRPCETPIGSNCYYDKITKSQSGYVRVWRGAGSVRYFYFCLPPTTSPLFPPSLLSDFSKSAARVSHTANPTSDICLLSSNWKYQNIFGYPPSLRACSHLSSKMTSTAEMSTDWAIQDSSTLDYTSMVTSTMDYGSITPTDDDYDFSEFYCDRFAARAFRAQYEPPLYWTIAVVGGLGNLMVVWTFLHLRQRLKTMTDVYLLNLAVADLLFLGTLPLWATEAAQGWNFGLGLCRVNSALYKINLFSSTMLLTCISADRYVVIVKTTSAQNSKSQRLCYSKLVCGAVWLLALVLALPEFIFSNIKDYEETKYCRMVFPGGNGNRTKVLVLAIQIIMGFCLPFLIMVFCYSMIVYTLLKARNFGKHKAMRVILVVVAVFVLSKLPYNCSLMLEATLANNVTMANCDQIKRLDIAGQLLKSLAYVHACINPFLYAFVGVRFQKDMVRVLQAYRCWPSTRPLSNLSNKAPLSRASMLSDPDNTHTLSL</sequence>
<feature type="transmembrane region" description="Helical" evidence="10">
    <location>
        <begin position="425"/>
        <end position="443"/>
    </location>
</feature>
<keyword evidence="6 10" id="KW-0472">Membrane</keyword>
<evidence type="ECO:0000313" key="13">
    <source>
        <dbReference type="Proteomes" id="UP000694546"/>
    </source>
</evidence>
<dbReference type="GO" id="GO:0019722">
    <property type="term" value="P:calcium-mediated signaling"/>
    <property type="evidence" value="ECO:0007669"/>
    <property type="project" value="TreeGrafter"/>
</dbReference>
<protein>
    <submittedName>
        <fullName evidence="12">Chemokine (C-C motif) receptor 9a</fullName>
    </submittedName>
</protein>
<keyword evidence="7 9" id="KW-0675">Receptor</keyword>
<evidence type="ECO:0000256" key="9">
    <source>
        <dbReference type="RuleBase" id="RU000688"/>
    </source>
</evidence>
<dbReference type="PRINTS" id="PR00237">
    <property type="entry name" value="GPCRRHODOPSN"/>
</dbReference>
<feature type="transmembrane region" description="Helical" evidence="10">
    <location>
        <begin position="246"/>
        <end position="267"/>
    </location>
</feature>
<dbReference type="InterPro" id="IPR000355">
    <property type="entry name" value="Chemokine_rcpt"/>
</dbReference>
<feature type="domain" description="G-protein coupled receptors family 1 profile" evidence="11">
    <location>
        <begin position="185"/>
        <end position="438"/>
    </location>
</feature>
<keyword evidence="3 9" id="KW-0812">Transmembrane</keyword>
<name>A0A8C5CSM3_GADMO</name>
<dbReference type="Pfam" id="PF00001">
    <property type="entry name" value="7tm_1"/>
    <property type="match status" value="1"/>
</dbReference>
<dbReference type="GO" id="GO:0009897">
    <property type="term" value="C:external side of plasma membrane"/>
    <property type="evidence" value="ECO:0007669"/>
    <property type="project" value="TreeGrafter"/>
</dbReference>
<keyword evidence="4 10" id="KW-1133">Transmembrane helix</keyword>
<keyword evidence="5 9" id="KW-0297">G-protein coupled receptor</keyword>
<dbReference type="PROSITE" id="PS50262">
    <property type="entry name" value="G_PROTEIN_RECEP_F1_2"/>
    <property type="match status" value="1"/>
</dbReference>
<dbReference type="Proteomes" id="UP000694546">
    <property type="component" value="Chromosome 8"/>
</dbReference>
<feature type="transmembrane region" description="Helical" evidence="10">
    <location>
        <begin position="174"/>
        <end position="194"/>
    </location>
</feature>
<dbReference type="InterPro" id="IPR050119">
    <property type="entry name" value="CCR1-9-like"/>
</dbReference>
<evidence type="ECO:0000256" key="4">
    <source>
        <dbReference type="ARBA" id="ARBA00022989"/>
    </source>
</evidence>
<dbReference type="GeneTree" id="ENSGT01030000234667"/>
<keyword evidence="13" id="KW-1185">Reference proteome</keyword>
<gene>
    <name evidence="12" type="primary">ccr9a</name>
</gene>
<feature type="transmembrane region" description="Helical" evidence="10">
    <location>
        <begin position="206"/>
        <end position="226"/>
    </location>
</feature>
<evidence type="ECO:0000256" key="2">
    <source>
        <dbReference type="ARBA" id="ARBA00022475"/>
    </source>
</evidence>
<keyword evidence="8 9" id="KW-0807">Transducer</keyword>
<keyword evidence="2" id="KW-1003">Cell membrane</keyword>
<dbReference type="GO" id="GO:0019957">
    <property type="term" value="F:C-C chemokine binding"/>
    <property type="evidence" value="ECO:0007669"/>
    <property type="project" value="TreeGrafter"/>
</dbReference>
<accession>A0A8C5CSM3</accession>
<proteinExistence type="inferred from homology"/>
<comment type="similarity">
    <text evidence="9">Belongs to the G-protein coupled receptor 1 family.</text>
</comment>
<comment type="subcellular location">
    <subcellularLocation>
        <location evidence="1">Cell membrane</location>
        <topology evidence="1">Multi-pass membrane protein</topology>
    </subcellularLocation>
</comment>
<dbReference type="PROSITE" id="PS00237">
    <property type="entry name" value="G_PROTEIN_RECEP_F1_1"/>
    <property type="match status" value="1"/>
</dbReference>
<dbReference type="PANTHER" id="PTHR10489:SF664">
    <property type="entry name" value="C-C CHEMOKINE RECEPTOR TYPE 9"/>
    <property type="match status" value="1"/>
</dbReference>